<dbReference type="HOGENOM" id="CLU_556112_0_0_1"/>
<sequence length="546" mass="65091">MKQVNQSTSPYQHQIDEAIQLCQFIRDYKLKNDKKIKDMNLSDRIKIENIPNLNLEGLTIEYLKQLNNTQFSKIQSQLQKIVDMLMEQEFAIDRDIKNQKSLKQIQLNDSFQSQYSSVNSSFQTNYSSVRRSSAQQFQNDFYRQKNINNEENYSSKRCLDSYNRQEAFTEVMANNNNKLKSIDNLYQNKKQCVSNFANDTKNYDTNQFKAHNYSSQYNSVNNQSRRVSIIKINDLQFSDNEEEKELKNIQPKEDPLDKLILKVNEEKDRVMKLLEKEKKERQSLQESQQAMNYQSISQLDYQDQLYIKEQQIAALAKEINQLKQENFNLKNSNLMLRKDKTELCPNKNNAFSYVLQNCQIISAQENNLIFKWAFDSQIDLCKLLNSAISIQAEREKGKEAKQIEQFYQSIIQMENFEQLLENCDENNLNFNDNHYTEKLNPDIQSLQNELQELKSKLDTMQQELNERDYQIDLLNQQIAESTQKFNSEKTKYQNEMKYIKRQQRDLEIQQNILKLEREKFEQEQNEKKQLEELEKMQNDLTLLSQF</sequence>
<keyword evidence="3" id="KW-1185">Reference proteome</keyword>
<dbReference type="KEGG" id="tet:TTHERM_00641260"/>
<accession>Q23F07</accession>
<dbReference type="Proteomes" id="UP000009168">
    <property type="component" value="Unassembled WGS sequence"/>
</dbReference>
<keyword evidence="1" id="KW-0175">Coiled coil</keyword>
<name>Q23F07_TETTS</name>
<proteinExistence type="predicted"/>
<dbReference type="InParanoid" id="Q23F07"/>
<dbReference type="AlphaFoldDB" id="Q23F07"/>
<reference evidence="3" key="1">
    <citation type="journal article" date="2006" name="PLoS Biol.">
        <title>Macronuclear genome sequence of the ciliate Tetrahymena thermophila, a model eukaryote.</title>
        <authorList>
            <person name="Eisen J.A."/>
            <person name="Coyne R.S."/>
            <person name="Wu M."/>
            <person name="Wu D."/>
            <person name="Thiagarajan M."/>
            <person name="Wortman J.R."/>
            <person name="Badger J.H."/>
            <person name="Ren Q."/>
            <person name="Amedeo P."/>
            <person name="Jones K.M."/>
            <person name="Tallon L.J."/>
            <person name="Delcher A.L."/>
            <person name="Salzberg S.L."/>
            <person name="Silva J.C."/>
            <person name="Haas B.J."/>
            <person name="Majoros W.H."/>
            <person name="Farzad M."/>
            <person name="Carlton J.M."/>
            <person name="Smith R.K. Jr."/>
            <person name="Garg J."/>
            <person name="Pearlman R.E."/>
            <person name="Karrer K.M."/>
            <person name="Sun L."/>
            <person name="Manning G."/>
            <person name="Elde N.C."/>
            <person name="Turkewitz A.P."/>
            <person name="Asai D.J."/>
            <person name="Wilkes D.E."/>
            <person name="Wang Y."/>
            <person name="Cai H."/>
            <person name="Collins K."/>
            <person name="Stewart B.A."/>
            <person name="Lee S.R."/>
            <person name="Wilamowska K."/>
            <person name="Weinberg Z."/>
            <person name="Ruzzo W.L."/>
            <person name="Wloga D."/>
            <person name="Gaertig J."/>
            <person name="Frankel J."/>
            <person name="Tsao C.-C."/>
            <person name="Gorovsky M.A."/>
            <person name="Keeling P.J."/>
            <person name="Waller R.F."/>
            <person name="Patron N.J."/>
            <person name="Cherry J.M."/>
            <person name="Stover N.A."/>
            <person name="Krieger C.J."/>
            <person name="del Toro C."/>
            <person name="Ryder H.F."/>
            <person name="Williamson S.C."/>
            <person name="Barbeau R.A."/>
            <person name="Hamilton E.P."/>
            <person name="Orias E."/>
        </authorList>
    </citation>
    <scope>NUCLEOTIDE SEQUENCE [LARGE SCALE GENOMIC DNA]</scope>
    <source>
        <strain evidence="3">SB210</strain>
    </source>
</reference>
<gene>
    <name evidence="2" type="ORF">TTHERM_00641260</name>
</gene>
<dbReference type="FunCoup" id="Q23F07">
    <property type="interactions" value="1"/>
</dbReference>
<organism evidence="2 3">
    <name type="scientific">Tetrahymena thermophila (strain SB210)</name>
    <dbReference type="NCBI Taxonomy" id="312017"/>
    <lineage>
        <taxon>Eukaryota</taxon>
        <taxon>Sar</taxon>
        <taxon>Alveolata</taxon>
        <taxon>Ciliophora</taxon>
        <taxon>Intramacronucleata</taxon>
        <taxon>Oligohymenophorea</taxon>
        <taxon>Hymenostomatida</taxon>
        <taxon>Tetrahymenina</taxon>
        <taxon>Tetrahymenidae</taxon>
        <taxon>Tetrahymena</taxon>
    </lineage>
</organism>
<evidence type="ECO:0000256" key="1">
    <source>
        <dbReference type="SAM" id="Coils"/>
    </source>
</evidence>
<dbReference type="EMBL" id="GG662707">
    <property type="protein sequence ID" value="EAR95098.2"/>
    <property type="molecule type" value="Genomic_DNA"/>
</dbReference>
<protein>
    <submittedName>
        <fullName evidence="2">Uncharacterized protein</fullName>
    </submittedName>
</protein>
<evidence type="ECO:0000313" key="2">
    <source>
        <dbReference type="EMBL" id="EAR95098.2"/>
    </source>
</evidence>
<dbReference type="GeneID" id="7831658"/>
<feature type="coiled-coil region" evidence="1">
    <location>
        <begin position="256"/>
        <end position="339"/>
    </location>
</feature>
<feature type="coiled-coil region" evidence="1">
    <location>
        <begin position="413"/>
        <end position="543"/>
    </location>
</feature>
<dbReference type="RefSeq" id="XP_001015343.2">
    <property type="nucleotide sequence ID" value="XM_001015343.2"/>
</dbReference>
<evidence type="ECO:0000313" key="3">
    <source>
        <dbReference type="Proteomes" id="UP000009168"/>
    </source>
</evidence>